<name>A0ACC6L4W2_9SPHI</name>
<gene>
    <name evidence="1" type="ORF">J2X78_004982</name>
</gene>
<evidence type="ECO:0000313" key="1">
    <source>
        <dbReference type="EMBL" id="MDR6786389.1"/>
    </source>
</evidence>
<comment type="caution">
    <text evidence="1">The sequence shown here is derived from an EMBL/GenBank/DDBJ whole genome shotgun (WGS) entry which is preliminary data.</text>
</comment>
<dbReference type="Proteomes" id="UP001246858">
    <property type="component" value="Unassembled WGS sequence"/>
</dbReference>
<dbReference type="EMBL" id="JAVDTF010000006">
    <property type="protein sequence ID" value="MDR6786389.1"/>
    <property type="molecule type" value="Genomic_DNA"/>
</dbReference>
<evidence type="ECO:0000313" key="2">
    <source>
        <dbReference type="Proteomes" id="UP001246858"/>
    </source>
</evidence>
<organism evidence="1 2">
    <name type="scientific">Pedobacter africanus</name>
    <dbReference type="NCBI Taxonomy" id="151894"/>
    <lineage>
        <taxon>Bacteria</taxon>
        <taxon>Pseudomonadati</taxon>
        <taxon>Bacteroidota</taxon>
        <taxon>Sphingobacteriia</taxon>
        <taxon>Sphingobacteriales</taxon>
        <taxon>Sphingobacteriaceae</taxon>
        <taxon>Pedobacter</taxon>
    </lineage>
</organism>
<proteinExistence type="predicted"/>
<accession>A0ACC6L4W2</accession>
<reference evidence="1" key="1">
    <citation type="submission" date="2023-07" db="EMBL/GenBank/DDBJ databases">
        <title>Sorghum-associated microbial communities from plants grown in Nebraska, USA.</title>
        <authorList>
            <person name="Schachtman D."/>
        </authorList>
    </citation>
    <scope>NUCLEOTIDE SEQUENCE</scope>
    <source>
        <strain evidence="1">2697</strain>
    </source>
</reference>
<sequence>MYAFKHLTEFKERPEYLSGPEFDQFFNLAKYANLTAEERAMYNRSLKYKWDNKNVMDYAVAQATLKAKQEMALKLLAKKTSIEEIAELTGLTFDEIEALKK</sequence>
<keyword evidence="2" id="KW-1185">Reference proteome</keyword>
<protein>
    <submittedName>
        <fullName evidence="1">Uncharacterized protein</fullName>
    </submittedName>
</protein>